<keyword evidence="1" id="KW-0812">Transmembrane</keyword>
<sequence length="533" mass="61648">MENIGTLNLNNVEVEDTGNLFTTLVNSYEKIIMESILVSFGLDIFIKDQHGGDVDTIHNVREIDKDPKMTYKSQKNKEIYEATPKYDSKIHGAEVRNDKAFITTRNNYKKERELDNSYDEYTGKKFETNSKADLDHVVPIEKIYSDRGRILAGVDTKDLANSKENLKITNSSLNRSKTNLTNEEFIEKRGKSNNLDKETENRMRKLDKIAKKNIDAKLYKEYYKLNFSSPFMRDTFKTSSSLSIKMGIKQVIGLVITEIWFAVKEDFENFSTSNSLKENFFQLKDTIEKAFNRAKEKYKDFIDKFKEGAISGLLSSLTTTICNIFFTTAKNIVKIIRYAYVSIIQALKILFFNPDNLLLGDRIRETLKIISTGASIVVGIISSEAISKILNNFGIIGLTNDILQTFITTFVSSISTCTLLYFIDKNQTMKDMFSFLNKLDPTTIINEQIDYYKKQAEYFERYAAELLEIDYKFLKETAKKYENVAEIIYQTKNQDELNRVLENLFEILGIEKPYKEDSFDEFMKNPDSILIFK</sequence>
<accession>A0A2B7YM35</accession>
<name>A0A2B7YM35_FUSNP</name>
<organism evidence="2 3">
    <name type="scientific">Fusobacterium nucleatum subsp. polymorphum</name>
    <name type="common">Fusobacterium polymorphum</name>
    <dbReference type="NCBI Taxonomy" id="76857"/>
    <lineage>
        <taxon>Bacteria</taxon>
        <taxon>Fusobacteriati</taxon>
        <taxon>Fusobacteriota</taxon>
        <taxon>Fusobacteriia</taxon>
        <taxon>Fusobacteriales</taxon>
        <taxon>Fusobacteriaceae</taxon>
        <taxon>Fusobacterium</taxon>
    </lineage>
</organism>
<evidence type="ECO:0000313" key="2">
    <source>
        <dbReference type="EMBL" id="PGH22129.1"/>
    </source>
</evidence>
<keyword evidence="1" id="KW-1133">Transmembrane helix</keyword>
<evidence type="ECO:0000256" key="1">
    <source>
        <dbReference type="SAM" id="Phobius"/>
    </source>
</evidence>
<evidence type="ECO:0000313" key="3">
    <source>
        <dbReference type="Proteomes" id="UP000222862"/>
    </source>
</evidence>
<proteinExistence type="predicted"/>
<comment type="caution">
    <text evidence="2">The sequence shown here is derived from an EMBL/GenBank/DDBJ whole genome shotgun (WGS) entry which is preliminary data.</text>
</comment>
<protein>
    <submittedName>
        <fullName evidence="2">Uncharacterized protein</fullName>
    </submittedName>
</protein>
<keyword evidence="1" id="KW-0472">Membrane</keyword>
<dbReference type="Proteomes" id="UP000222862">
    <property type="component" value="Unassembled WGS sequence"/>
</dbReference>
<feature type="transmembrane region" description="Helical" evidence="1">
    <location>
        <begin position="402"/>
        <end position="423"/>
    </location>
</feature>
<dbReference type="RefSeq" id="WP_098702242.1">
    <property type="nucleotide sequence ID" value="NZ_NJGI01000001.1"/>
</dbReference>
<dbReference type="EMBL" id="NJGI01000001">
    <property type="protein sequence ID" value="PGH22129.1"/>
    <property type="molecule type" value="Genomic_DNA"/>
</dbReference>
<gene>
    <name evidence="2" type="ORF">RN96_02840</name>
</gene>
<dbReference type="AlphaFoldDB" id="A0A2B7YM35"/>
<reference evidence="2 3" key="1">
    <citation type="submission" date="2017-06" db="EMBL/GenBank/DDBJ databases">
        <title>Genome sequencing of Fusobacterium nucleatum subsp. polymorphum KCOM 1232 (=ChDC F37).</title>
        <authorList>
            <person name="Kook J.-K."/>
            <person name="Park S.-N."/>
            <person name="Lim Y.K."/>
            <person name="Roh H."/>
        </authorList>
    </citation>
    <scope>NUCLEOTIDE SEQUENCE [LARGE SCALE GENOMIC DNA]</scope>
    <source>
        <strain evidence="3">KCOM 1232 ( ChDC F37)</strain>
    </source>
</reference>